<reference evidence="1 2" key="1">
    <citation type="submission" date="2019-03" db="EMBL/GenBank/DDBJ databases">
        <title>Genomic Encyclopedia of Type Strains, Phase IV (KMG-IV): sequencing the most valuable type-strain genomes for metagenomic binning, comparative biology and taxonomic classification.</title>
        <authorList>
            <person name="Goeker M."/>
        </authorList>
    </citation>
    <scope>NUCLEOTIDE SEQUENCE [LARGE SCALE GENOMIC DNA]</scope>
    <source>
        <strain evidence="1 2">DSM 15969</strain>
    </source>
</reference>
<dbReference type="RefSeq" id="WP_132082444.1">
    <property type="nucleotide sequence ID" value="NZ_SLUI01000011.1"/>
</dbReference>
<keyword evidence="2" id="KW-1185">Reference proteome</keyword>
<dbReference type="OrthoDB" id="89089at2"/>
<evidence type="ECO:0000313" key="2">
    <source>
        <dbReference type="Proteomes" id="UP000295063"/>
    </source>
</evidence>
<dbReference type="EMBL" id="SLUI01000011">
    <property type="protein sequence ID" value="TCL35655.1"/>
    <property type="molecule type" value="Genomic_DNA"/>
</dbReference>
<evidence type="ECO:0000313" key="1">
    <source>
        <dbReference type="EMBL" id="TCL35655.1"/>
    </source>
</evidence>
<gene>
    <name evidence="1" type="ORF">EV210_111121</name>
</gene>
<proteinExistence type="predicted"/>
<comment type="caution">
    <text evidence="1">The sequence shown here is derived from an EMBL/GenBank/DDBJ whole genome shotgun (WGS) entry which is preliminary data.</text>
</comment>
<organism evidence="1 2">
    <name type="scientific">Anaerospora hongkongensis</name>
    <dbReference type="NCBI Taxonomy" id="244830"/>
    <lineage>
        <taxon>Bacteria</taxon>
        <taxon>Bacillati</taxon>
        <taxon>Bacillota</taxon>
        <taxon>Negativicutes</taxon>
        <taxon>Selenomonadales</taxon>
        <taxon>Sporomusaceae</taxon>
        <taxon>Anaerospora</taxon>
    </lineage>
</organism>
<accession>A0A4R1Q4F5</accession>
<dbReference type="InterPro" id="IPR020288">
    <property type="entry name" value="Sheath_initiator"/>
</dbReference>
<sequence>MIPANDSLIADFQIKSQPSRTYKMNINDETITKKTDDLDAIKQAVYKILNTERYQYVIYSWNYGIELQDLFGKPLPYVYPELKRRITEALLQDDRITDVGGFSFTHKGGEVSATFTVTTTAGMFETEKGVRVT</sequence>
<dbReference type="AlphaFoldDB" id="A0A4R1Q4F5"/>
<name>A0A4R1Q4F5_9FIRM</name>
<dbReference type="Proteomes" id="UP000295063">
    <property type="component" value="Unassembled WGS sequence"/>
</dbReference>
<protein>
    <submittedName>
        <fullName evidence="1">Uncharacterized protein DUF2634</fullName>
    </submittedName>
</protein>
<dbReference type="SUPFAM" id="SSF160719">
    <property type="entry name" value="gpW/gp25-like"/>
    <property type="match status" value="1"/>
</dbReference>
<dbReference type="Gene3D" id="3.10.450.40">
    <property type="match status" value="1"/>
</dbReference>
<dbReference type="Pfam" id="PF10934">
    <property type="entry name" value="Sheath_initiator"/>
    <property type="match status" value="1"/>
</dbReference>